<reference evidence="1" key="1">
    <citation type="submission" date="2023-05" db="EMBL/GenBank/DDBJ databases">
        <title>Nepenthes gracilis genome sequencing.</title>
        <authorList>
            <person name="Fukushima K."/>
        </authorList>
    </citation>
    <scope>NUCLEOTIDE SEQUENCE</scope>
    <source>
        <strain evidence="1">SING2019-196</strain>
    </source>
</reference>
<comment type="caution">
    <text evidence="1">The sequence shown here is derived from an EMBL/GenBank/DDBJ whole genome shotgun (WGS) entry which is preliminary data.</text>
</comment>
<evidence type="ECO:0000313" key="2">
    <source>
        <dbReference type="Proteomes" id="UP001279734"/>
    </source>
</evidence>
<proteinExistence type="predicted"/>
<dbReference type="AlphaFoldDB" id="A0AAD3TJT4"/>
<protein>
    <submittedName>
        <fullName evidence="1">Uncharacterized protein</fullName>
    </submittedName>
</protein>
<keyword evidence="2" id="KW-1185">Reference proteome</keyword>
<accession>A0AAD3TJT4</accession>
<dbReference type="EMBL" id="BSYO01000037">
    <property type="protein sequence ID" value="GMH30137.1"/>
    <property type="molecule type" value="Genomic_DNA"/>
</dbReference>
<gene>
    <name evidence="1" type="ORF">Nepgr_031980</name>
</gene>
<sequence>MPRLVGGNSTFGDDLDKWQRKIASQTGQSSFVNSGLSTWKNTWTAVVDSCFCLKLDMHNGNVRNNLKLLHP</sequence>
<evidence type="ECO:0000313" key="1">
    <source>
        <dbReference type="EMBL" id="GMH30137.1"/>
    </source>
</evidence>
<dbReference type="Proteomes" id="UP001279734">
    <property type="component" value="Unassembled WGS sequence"/>
</dbReference>
<name>A0AAD3TJT4_NEPGR</name>
<organism evidence="1 2">
    <name type="scientific">Nepenthes gracilis</name>
    <name type="common">Slender pitcher plant</name>
    <dbReference type="NCBI Taxonomy" id="150966"/>
    <lineage>
        <taxon>Eukaryota</taxon>
        <taxon>Viridiplantae</taxon>
        <taxon>Streptophyta</taxon>
        <taxon>Embryophyta</taxon>
        <taxon>Tracheophyta</taxon>
        <taxon>Spermatophyta</taxon>
        <taxon>Magnoliopsida</taxon>
        <taxon>eudicotyledons</taxon>
        <taxon>Gunneridae</taxon>
        <taxon>Pentapetalae</taxon>
        <taxon>Caryophyllales</taxon>
        <taxon>Nepenthaceae</taxon>
        <taxon>Nepenthes</taxon>
    </lineage>
</organism>